<dbReference type="InterPro" id="IPR036259">
    <property type="entry name" value="MFS_trans_sf"/>
</dbReference>
<feature type="transmembrane region" description="Helical" evidence="5">
    <location>
        <begin position="156"/>
        <end position="177"/>
    </location>
</feature>
<dbReference type="GO" id="GO:0005886">
    <property type="term" value="C:plasma membrane"/>
    <property type="evidence" value="ECO:0007669"/>
    <property type="project" value="UniProtKB-SubCell"/>
</dbReference>
<dbReference type="PANTHER" id="PTHR42718:SF49">
    <property type="entry name" value="EXPORT PROTEIN"/>
    <property type="match status" value="1"/>
</dbReference>
<dbReference type="PRINTS" id="PR01036">
    <property type="entry name" value="TCRTETB"/>
</dbReference>
<dbReference type="CDD" id="cd17321">
    <property type="entry name" value="MFS_MMR_MDR_like"/>
    <property type="match status" value="1"/>
</dbReference>
<accession>A0A0U0ZU90</accession>
<dbReference type="EMBL" id="CSWP01000013">
    <property type="protein sequence ID" value="CPV71662.1"/>
    <property type="molecule type" value="Genomic_DNA"/>
</dbReference>
<feature type="transmembrane region" description="Helical" evidence="5">
    <location>
        <begin position="422"/>
        <end position="445"/>
    </location>
</feature>
<feature type="transmembrane region" description="Helical" evidence="5">
    <location>
        <begin position="189"/>
        <end position="208"/>
    </location>
</feature>
<feature type="transmembrane region" description="Helical" evidence="5">
    <location>
        <begin position="319"/>
        <end position="336"/>
    </location>
</feature>
<dbReference type="RefSeq" id="WP_016891354.1">
    <property type="nucleotide sequence ID" value="NZ_CSWP01000013.1"/>
</dbReference>
<evidence type="ECO:0000313" key="7">
    <source>
        <dbReference type="EMBL" id="CPV71662.1"/>
    </source>
</evidence>
<dbReference type="Pfam" id="PF07690">
    <property type="entry name" value="MFS_1"/>
    <property type="match status" value="1"/>
</dbReference>
<dbReference type="GO" id="GO:0022857">
    <property type="term" value="F:transmembrane transporter activity"/>
    <property type="evidence" value="ECO:0007669"/>
    <property type="project" value="InterPro"/>
</dbReference>
<evidence type="ECO:0000256" key="1">
    <source>
        <dbReference type="ARBA" id="ARBA00004651"/>
    </source>
</evidence>
<evidence type="ECO:0000256" key="3">
    <source>
        <dbReference type="ARBA" id="ARBA00022989"/>
    </source>
</evidence>
<dbReference type="InterPro" id="IPR011701">
    <property type="entry name" value="MFS"/>
</dbReference>
<dbReference type="AlphaFoldDB" id="A0A0U0ZU90"/>
<feature type="transmembrane region" description="Helical" evidence="5">
    <location>
        <begin position="38"/>
        <end position="56"/>
    </location>
</feature>
<name>A0A0U0ZU90_9MYCO</name>
<feature type="transmembrane region" description="Helical" evidence="5">
    <location>
        <begin position="257"/>
        <end position="281"/>
    </location>
</feature>
<keyword evidence="2 5" id="KW-0812">Transmembrane</keyword>
<proteinExistence type="predicted"/>
<feature type="domain" description="Major facilitator superfamily (MFS) profile" evidence="6">
    <location>
        <begin position="2"/>
        <end position="448"/>
    </location>
</feature>
<dbReference type="PROSITE" id="PS50850">
    <property type="entry name" value="MFS"/>
    <property type="match status" value="1"/>
</dbReference>
<feature type="transmembrane region" description="Helical" evidence="5">
    <location>
        <begin position="293"/>
        <end position="312"/>
    </location>
</feature>
<evidence type="ECO:0000256" key="5">
    <source>
        <dbReference type="SAM" id="Phobius"/>
    </source>
</evidence>
<organism evidence="7 8">
    <name type="scientific">Mycobacteroides abscessus</name>
    <dbReference type="NCBI Taxonomy" id="36809"/>
    <lineage>
        <taxon>Bacteria</taxon>
        <taxon>Bacillati</taxon>
        <taxon>Actinomycetota</taxon>
        <taxon>Actinomycetes</taxon>
        <taxon>Mycobacteriales</taxon>
        <taxon>Mycobacteriaceae</taxon>
        <taxon>Mycobacteroides</taxon>
    </lineage>
</organism>
<reference evidence="7 8" key="1">
    <citation type="submission" date="2015-03" db="EMBL/GenBank/DDBJ databases">
        <authorList>
            <person name="Murphy D."/>
        </authorList>
    </citation>
    <scope>NUCLEOTIDE SEQUENCE [LARGE SCALE GENOMIC DNA]</scope>
    <source>
        <strain evidence="7 8">PAP088</strain>
    </source>
</reference>
<dbReference type="SUPFAM" id="SSF103473">
    <property type="entry name" value="MFS general substrate transporter"/>
    <property type="match status" value="1"/>
</dbReference>
<evidence type="ECO:0000256" key="2">
    <source>
        <dbReference type="ARBA" id="ARBA00022692"/>
    </source>
</evidence>
<protein>
    <submittedName>
        <fullName evidence="7">Putative drug resistance transporter</fullName>
    </submittedName>
</protein>
<dbReference type="InterPro" id="IPR020846">
    <property type="entry name" value="MFS_dom"/>
</dbReference>
<feature type="transmembrane region" description="Helical" evidence="5">
    <location>
        <begin position="392"/>
        <end position="410"/>
    </location>
</feature>
<evidence type="ECO:0000259" key="6">
    <source>
        <dbReference type="PROSITE" id="PS50850"/>
    </source>
</evidence>
<dbReference type="PANTHER" id="PTHR42718">
    <property type="entry name" value="MAJOR FACILITATOR SUPERFAMILY MULTIDRUG TRANSPORTER MFSC"/>
    <property type="match status" value="1"/>
</dbReference>
<comment type="subcellular location">
    <subcellularLocation>
        <location evidence="1">Cell membrane</location>
        <topology evidence="1">Multi-pass membrane protein</topology>
    </subcellularLocation>
</comment>
<dbReference type="Gene3D" id="1.20.1720.10">
    <property type="entry name" value="Multidrug resistance protein D"/>
    <property type="match status" value="1"/>
</dbReference>
<feature type="transmembrane region" description="Helical" evidence="5">
    <location>
        <begin position="100"/>
        <end position="118"/>
    </location>
</feature>
<keyword evidence="4 5" id="KW-0472">Membrane</keyword>
<feature type="transmembrane region" description="Helical" evidence="5">
    <location>
        <begin position="68"/>
        <end position="94"/>
    </location>
</feature>
<evidence type="ECO:0000313" key="8">
    <source>
        <dbReference type="Proteomes" id="UP000045782"/>
    </source>
</evidence>
<gene>
    <name evidence="7" type="primary">stp_5</name>
    <name evidence="7" type="ORF">ERS075579_05062</name>
</gene>
<feature type="transmembrane region" description="Helical" evidence="5">
    <location>
        <begin position="127"/>
        <end position="150"/>
    </location>
</feature>
<dbReference type="Proteomes" id="UP000045782">
    <property type="component" value="Unassembled WGS sequence"/>
</dbReference>
<evidence type="ECO:0000256" key="4">
    <source>
        <dbReference type="ARBA" id="ARBA00023136"/>
    </source>
</evidence>
<feature type="transmembrane region" description="Helical" evidence="5">
    <location>
        <begin position="348"/>
        <end position="371"/>
    </location>
</feature>
<sequence>MILLAVCLAVFMLLLDMTIVSSALADLQASLGADLSDLQWVIDAYALPMAGLLLTAATLGDRLGRRRLYLVGMALFTTASLGCALSGSAAMLIGVRAVQGTGGAILLAVSLPIIAAAYPQERRGGPIAIYGAVMGAGSAAGPLLGGFLVTHFGWQSIFLVNLPVGVIALIIAARHLPETRAEQTRPVDWVGTMLLTCGLLTGVFAVISLHDGGIGARACVALALCAVVAVALFLWWEGRTPAPMLSLRLVTSPGFAGVWVAAAAASGTLIGATNYLALYFMNTLGYNAFETGLRAGPLTLATIAGAPLGILVGKRLPSVVTIPGGVALVAAGLWAATGAHAGTVWTHFIFGSALAGLGLGALSAVTSDAALQFVPLDDAGMATGSVSTGRQIGILLGVAGMGVAFGHAAAGQSGVRAAGAAAINSVLAWGALAAACAAFVSLILLSVATMSRSHDPATGESLAI</sequence>
<feature type="transmembrane region" description="Helical" evidence="5">
    <location>
        <begin position="214"/>
        <end position="236"/>
    </location>
</feature>
<keyword evidence="3 5" id="KW-1133">Transmembrane helix</keyword>